<dbReference type="InterPro" id="IPR005958">
    <property type="entry name" value="TyrNic_aminoTrfase"/>
</dbReference>
<evidence type="ECO:0000256" key="2">
    <source>
        <dbReference type="ARBA" id="ARBA00007441"/>
    </source>
</evidence>
<gene>
    <name evidence="7" type="ORF">FEM48_Zijuj04G0125900</name>
</gene>
<evidence type="ECO:0000313" key="8">
    <source>
        <dbReference type="Proteomes" id="UP000813462"/>
    </source>
</evidence>
<protein>
    <recommendedName>
        <fullName evidence="6">Aminotransferase class I/classII large domain-containing protein</fullName>
    </recommendedName>
</protein>
<dbReference type="OrthoDB" id="7042322at2759"/>
<organism evidence="7 8">
    <name type="scientific">Ziziphus jujuba var. spinosa</name>
    <dbReference type="NCBI Taxonomy" id="714518"/>
    <lineage>
        <taxon>Eukaryota</taxon>
        <taxon>Viridiplantae</taxon>
        <taxon>Streptophyta</taxon>
        <taxon>Embryophyta</taxon>
        <taxon>Tracheophyta</taxon>
        <taxon>Spermatophyta</taxon>
        <taxon>Magnoliopsida</taxon>
        <taxon>eudicotyledons</taxon>
        <taxon>Gunneridae</taxon>
        <taxon>Pentapetalae</taxon>
        <taxon>rosids</taxon>
        <taxon>fabids</taxon>
        <taxon>Rosales</taxon>
        <taxon>Rhamnaceae</taxon>
        <taxon>Paliureae</taxon>
        <taxon>Ziziphus</taxon>
    </lineage>
</organism>
<dbReference type="InterPro" id="IPR015422">
    <property type="entry name" value="PyrdxlP-dep_Trfase_small"/>
</dbReference>
<dbReference type="Proteomes" id="UP000813462">
    <property type="component" value="Unassembled WGS sequence"/>
</dbReference>
<evidence type="ECO:0000259" key="6">
    <source>
        <dbReference type="Pfam" id="PF00155"/>
    </source>
</evidence>
<dbReference type="PANTHER" id="PTHR45744:SF11">
    <property type="entry name" value="TYROSINE AMINOTRANSFERASE"/>
    <property type="match status" value="1"/>
</dbReference>
<comment type="similarity">
    <text evidence="2 4">Belongs to the class-I pyridoxal-phosphate-dependent aminotransferase family.</text>
</comment>
<sequence>MELEKKKWGFQGNTELNSASISVRGVMNMLMGNISKDDNRPIIPLARTDPSTFACFRTTAVAPDAVAKAVQSFEFNCYAPSLGVASAKRAIAEHLSKGLSYQLSPDHVCITAGCTQAIEIILSVLACPGANILLPRPGYPQYEARAAFSKLEARHFDLLPEKAWEVDLDAVEALADHNTVAMVIINPTNPCGSVFTFQHLKKIAETAKKLGIFVISDEVYAGQAFGSNPFVAMAEFASIVPVMTLGSLSKQWVVPGWRIGWIVASDPNGILQQSGVMECITSYVEMSSDPPTFLQVALPQILGKTRSGFFSNILNILREDAQICYDGIKEIGCLTCPHQPEGSMTVMVKLNLSLLEGISDDMDFCLKLAKEESVTVLPGFVVGLKNWLRITFAIDPSSLDDGLKRIKAFYERHAKKL</sequence>
<dbReference type="PIRSF" id="PIRSF000517">
    <property type="entry name" value="Tyr_transaminase"/>
    <property type="match status" value="1"/>
</dbReference>
<evidence type="ECO:0000256" key="3">
    <source>
        <dbReference type="ARBA" id="ARBA00022898"/>
    </source>
</evidence>
<dbReference type="InterPro" id="IPR004839">
    <property type="entry name" value="Aminotransferase_I/II_large"/>
</dbReference>
<dbReference type="Gene3D" id="3.40.640.10">
    <property type="entry name" value="Type I PLP-dependent aspartate aminotransferase-like (Major domain)"/>
    <property type="match status" value="1"/>
</dbReference>
<evidence type="ECO:0000256" key="5">
    <source>
        <dbReference type="PIRSR" id="PIRSR000517-1"/>
    </source>
</evidence>
<dbReference type="FunFam" id="3.40.640.10:FF:000048">
    <property type="entry name" value="tyrosine aminotransferase"/>
    <property type="match status" value="1"/>
</dbReference>
<evidence type="ECO:0000256" key="4">
    <source>
        <dbReference type="PIRNR" id="PIRNR000517"/>
    </source>
</evidence>
<dbReference type="CDD" id="cd00609">
    <property type="entry name" value="AAT_like"/>
    <property type="match status" value="1"/>
</dbReference>
<keyword evidence="3 4" id="KW-0663">Pyridoxal phosphate</keyword>
<dbReference type="AlphaFoldDB" id="A0A978VJX3"/>
<dbReference type="PRINTS" id="PR00753">
    <property type="entry name" value="ACCSYNTHASE"/>
</dbReference>
<dbReference type="SUPFAM" id="SSF53383">
    <property type="entry name" value="PLP-dependent transferases"/>
    <property type="match status" value="1"/>
</dbReference>
<proteinExistence type="inferred from homology"/>
<name>A0A978VJX3_ZIZJJ</name>
<comment type="cofactor">
    <cofactor evidence="1 4 5">
        <name>pyridoxal 5'-phosphate</name>
        <dbReference type="ChEBI" id="CHEBI:597326"/>
    </cofactor>
</comment>
<dbReference type="InterPro" id="IPR015424">
    <property type="entry name" value="PyrdxlP-dep_Trfase"/>
</dbReference>
<comment type="caution">
    <text evidence="7">The sequence shown here is derived from an EMBL/GenBank/DDBJ whole genome shotgun (WGS) entry which is preliminary data.</text>
</comment>
<dbReference type="InterPro" id="IPR004838">
    <property type="entry name" value="NHTrfase_class1_PyrdxlP-BS"/>
</dbReference>
<dbReference type="EMBL" id="JAEACU010000004">
    <property type="protein sequence ID" value="KAH7533392.1"/>
    <property type="molecule type" value="Genomic_DNA"/>
</dbReference>
<dbReference type="GO" id="GO:0006572">
    <property type="term" value="P:L-tyrosine catabolic process"/>
    <property type="evidence" value="ECO:0007669"/>
    <property type="project" value="TreeGrafter"/>
</dbReference>
<dbReference type="GO" id="GO:0004838">
    <property type="term" value="F:L-tyrosine-2-oxoglutarate transaminase activity"/>
    <property type="evidence" value="ECO:0007669"/>
    <property type="project" value="TreeGrafter"/>
</dbReference>
<reference evidence="7" key="1">
    <citation type="journal article" date="2021" name="Front. Plant Sci.">
        <title>Chromosome-Scale Genome Assembly for Chinese Sour Jujube and Insights Into Its Genome Evolution and Domestication Signature.</title>
        <authorList>
            <person name="Shen L.-Y."/>
            <person name="Luo H."/>
            <person name="Wang X.-L."/>
            <person name="Wang X.-M."/>
            <person name="Qiu X.-J."/>
            <person name="Liu H."/>
            <person name="Zhou S.-S."/>
            <person name="Jia K.-H."/>
            <person name="Nie S."/>
            <person name="Bao Y.-T."/>
            <person name="Zhang R.-G."/>
            <person name="Yun Q.-Z."/>
            <person name="Chai Y.-H."/>
            <person name="Lu J.-Y."/>
            <person name="Li Y."/>
            <person name="Zhao S.-W."/>
            <person name="Mao J.-F."/>
            <person name="Jia S.-G."/>
            <person name="Mao Y.-M."/>
        </authorList>
    </citation>
    <scope>NUCLEOTIDE SEQUENCE</scope>
    <source>
        <strain evidence="7">AT0</strain>
        <tissue evidence="7">Leaf</tissue>
    </source>
</reference>
<feature type="modified residue" description="N6-(pyridoxal phosphate)lysine" evidence="5">
    <location>
        <position position="250"/>
    </location>
</feature>
<dbReference type="PANTHER" id="PTHR45744">
    <property type="entry name" value="TYROSINE AMINOTRANSFERASE"/>
    <property type="match status" value="1"/>
</dbReference>
<dbReference type="Gene3D" id="3.90.1150.10">
    <property type="entry name" value="Aspartate Aminotransferase, domain 1"/>
    <property type="match status" value="1"/>
</dbReference>
<evidence type="ECO:0000256" key="1">
    <source>
        <dbReference type="ARBA" id="ARBA00001933"/>
    </source>
</evidence>
<dbReference type="InterPro" id="IPR015421">
    <property type="entry name" value="PyrdxlP-dep_Trfase_major"/>
</dbReference>
<dbReference type="PROSITE" id="PS00105">
    <property type="entry name" value="AA_TRANSFER_CLASS_1"/>
    <property type="match status" value="1"/>
</dbReference>
<accession>A0A978VJX3</accession>
<dbReference type="GO" id="GO:0030170">
    <property type="term" value="F:pyridoxal phosphate binding"/>
    <property type="evidence" value="ECO:0007669"/>
    <property type="project" value="InterPro"/>
</dbReference>
<dbReference type="NCBIfam" id="TIGR01265">
    <property type="entry name" value="tyr_nico_aTase"/>
    <property type="match status" value="1"/>
</dbReference>
<evidence type="ECO:0000313" key="7">
    <source>
        <dbReference type="EMBL" id="KAH7533392.1"/>
    </source>
</evidence>
<feature type="domain" description="Aminotransferase class I/classII large" evidence="6">
    <location>
        <begin position="45"/>
        <end position="406"/>
    </location>
</feature>
<dbReference type="Pfam" id="PF00155">
    <property type="entry name" value="Aminotran_1_2"/>
    <property type="match status" value="1"/>
</dbReference>